<sequence>MLLQGTRAERDRVGDSRADYSVKHRRHGVSVQVVTDPGGHVLRVSLELPSRAHELTAARTHCIIGICDGGALGIKRADVLRGRLGLGA</sequence>
<organism evidence="1 2">
    <name type="scientific">Streptomyces avidinii</name>
    <dbReference type="NCBI Taxonomy" id="1895"/>
    <lineage>
        <taxon>Bacteria</taxon>
        <taxon>Bacillati</taxon>
        <taxon>Actinomycetota</taxon>
        <taxon>Actinomycetes</taxon>
        <taxon>Kitasatosporales</taxon>
        <taxon>Streptomycetaceae</taxon>
        <taxon>Streptomyces</taxon>
    </lineage>
</organism>
<accession>A0ABS4LFZ5</accession>
<name>A0ABS4LFZ5_STRAV</name>
<evidence type="ECO:0008006" key="3">
    <source>
        <dbReference type="Google" id="ProtNLM"/>
    </source>
</evidence>
<protein>
    <recommendedName>
        <fullName evidence="3">DDE family transposase</fullName>
    </recommendedName>
</protein>
<dbReference type="EMBL" id="JAGGLQ010000020">
    <property type="protein sequence ID" value="MBP2041014.1"/>
    <property type="molecule type" value="Genomic_DNA"/>
</dbReference>
<comment type="caution">
    <text evidence="1">The sequence shown here is derived from an EMBL/GenBank/DDBJ whole genome shotgun (WGS) entry which is preliminary data.</text>
</comment>
<evidence type="ECO:0000313" key="1">
    <source>
        <dbReference type="EMBL" id="MBP2041014.1"/>
    </source>
</evidence>
<gene>
    <name evidence="1" type="ORF">J2Z77_006871</name>
</gene>
<keyword evidence="2" id="KW-1185">Reference proteome</keyword>
<evidence type="ECO:0000313" key="2">
    <source>
        <dbReference type="Proteomes" id="UP001519310"/>
    </source>
</evidence>
<reference evidence="1 2" key="1">
    <citation type="submission" date="2021-03" db="EMBL/GenBank/DDBJ databases">
        <title>Genomic Encyclopedia of Type Strains, Phase IV (KMG-IV): sequencing the most valuable type-strain genomes for metagenomic binning, comparative biology and taxonomic classification.</title>
        <authorList>
            <person name="Goeker M."/>
        </authorList>
    </citation>
    <scope>NUCLEOTIDE SEQUENCE [LARGE SCALE GENOMIC DNA]</scope>
    <source>
        <strain evidence="1 2">DSM 40526</strain>
    </source>
</reference>
<dbReference type="Proteomes" id="UP001519310">
    <property type="component" value="Unassembled WGS sequence"/>
</dbReference>
<proteinExistence type="predicted"/>